<comment type="catalytic activity">
    <reaction evidence="1">
        <text>ATP + protein L-histidine = ADP + protein N-phospho-L-histidine.</text>
        <dbReference type="EC" id="2.7.13.3"/>
    </reaction>
</comment>
<dbReference type="SMART" id="SM00388">
    <property type="entry name" value="HisKA"/>
    <property type="match status" value="1"/>
</dbReference>
<evidence type="ECO:0000256" key="5">
    <source>
        <dbReference type="ARBA" id="ARBA00022679"/>
    </source>
</evidence>
<keyword evidence="10 12" id="KW-0472">Membrane</keyword>
<feature type="region of interest" description="Disordered" evidence="11">
    <location>
        <begin position="309"/>
        <end position="335"/>
    </location>
</feature>
<dbReference type="Pfam" id="PF02518">
    <property type="entry name" value="HATPase_c"/>
    <property type="match status" value="1"/>
</dbReference>
<dbReference type="Gene3D" id="6.10.340.10">
    <property type="match status" value="1"/>
</dbReference>
<dbReference type="PANTHER" id="PTHR45436:SF5">
    <property type="entry name" value="SENSOR HISTIDINE KINASE TRCS"/>
    <property type="match status" value="1"/>
</dbReference>
<evidence type="ECO:0000256" key="9">
    <source>
        <dbReference type="ARBA" id="ARBA00023012"/>
    </source>
</evidence>
<dbReference type="InterPro" id="IPR036097">
    <property type="entry name" value="HisK_dim/P_sf"/>
</dbReference>
<evidence type="ECO:0000256" key="11">
    <source>
        <dbReference type="SAM" id="MobiDB-lite"/>
    </source>
</evidence>
<dbReference type="KEGG" id="scad:DN051_42080"/>
<dbReference type="SUPFAM" id="SSF158472">
    <property type="entry name" value="HAMP domain-like"/>
    <property type="match status" value="1"/>
</dbReference>
<dbReference type="InterPro" id="IPR003661">
    <property type="entry name" value="HisK_dim/P_dom"/>
</dbReference>
<evidence type="ECO:0000256" key="10">
    <source>
        <dbReference type="ARBA" id="ARBA00023136"/>
    </source>
</evidence>
<proteinExistence type="predicted"/>
<dbReference type="PRINTS" id="PR00344">
    <property type="entry name" value="BCTRLSENSOR"/>
</dbReference>
<dbReference type="SMART" id="SM00304">
    <property type="entry name" value="HAMP"/>
    <property type="match status" value="1"/>
</dbReference>
<dbReference type="InterPro" id="IPR003594">
    <property type="entry name" value="HATPase_dom"/>
</dbReference>
<organism evidence="15 16">
    <name type="scientific">Streptomyces cadmiisoli</name>
    <dbReference type="NCBI Taxonomy" id="2184053"/>
    <lineage>
        <taxon>Bacteria</taxon>
        <taxon>Bacillati</taxon>
        <taxon>Actinomycetota</taxon>
        <taxon>Actinomycetes</taxon>
        <taxon>Kitasatosporales</taxon>
        <taxon>Streptomycetaceae</taxon>
        <taxon>Streptomyces</taxon>
        <taxon>Streptomyces aurantiacus group</taxon>
    </lineage>
</organism>
<evidence type="ECO:0000313" key="15">
    <source>
        <dbReference type="EMBL" id="AWW43194.1"/>
    </source>
</evidence>
<feature type="transmembrane region" description="Helical" evidence="12">
    <location>
        <begin position="20"/>
        <end position="46"/>
    </location>
</feature>
<evidence type="ECO:0000256" key="2">
    <source>
        <dbReference type="ARBA" id="ARBA00004236"/>
    </source>
</evidence>
<evidence type="ECO:0000256" key="12">
    <source>
        <dbReference type="SAM" id="Phobius"/>
    </source>
</evidence>
<evidence type="ECO:0000256" key="6">
    <source>
        <dbReference type="ARBA" id="ARBA00022692"/>
    </source>
</evidence>
<dbReference type="PROSITE" id="PS50885">
    <property type="entry name" value="HAMP"/>
    <property type="match status" value="1"/>
</dbReference>
<keyword evidence="6 12" id="KW-0812">Transmembrane</keyword>
<accession>A0A2Z4JDI2</accession>
<dbReference type="GO" id="GO:0005886">
    <property type="term" value="C:plasma membrane"/>
    <property type="evidence" value="ECO:0007669"/>
    <property type="project" value="UniProtKB-SubCell"/>
</dbReference>
<feature type="domain" description="Histidine kinase" evidence="13">
    <location>
        <begin position="109"/>
        <end position="325"/>
    </location>
</feature>
<evidence type="ECO:0000256" key="8">
    <source>
        <dbReference type="ARBA" id="ARBA00022989"/>
    </source>
</evidence>
<name>A0A2Z4JDI2_9ACTN</name>
<evidence type="ECO:0000313" key="16">
    <source>
        <dbReference type="Proteomes" id="UP000249616"/>
    </source>
</evidence>
<dbReference type="AlphaFoldDB" id="A0A2Z4JDI2"/>
<evidence type="ECO:0000256" key="7">
    <source>
        <dbReference type="ARBA" id="ARBA00022777"/>
    </source>
</evidence>
<sequence>MYAKSTQGFWSMEVSTKSDFLHALLVFSAVVFLILLLISVVVGWFVAGRMLAPLQKVTATARGIAGSTLHERIALTGPRDEIRELADTFNAMLRRLEQAFEAQRRFAANASHELRTPLASMRTILQVALASPEPDDLRTAGGQLLSLNTRSTEITEALLTLARADHGAIEQEPVDLGDAAREHCAQVGAQAREAGVCLTGPTGGARTTGDGRLLRQLVGNLVDNAVKHNHRDGTATVAVHRSQDGRVRLTVRNSGPELSREEVDRAFEPFHRLDTRTQNTDGRPAGHGLGLAIVRSIVRAHNGTLRARPLTPNGLEVSVDLPGAPAKTGRTAQQE</sequence>
<gene>
    <name evidence="15" type="ORF">DN051_42080</name>
</gene>
<dbReference type="InterPro" id="IPR005467">
    <property type="entry name" value="His_kinase_dom"/>
</dbReference>
<dbReference type="CDD" id="cd06225">
    <property type="entry name" value="HAMP"/>
    <property type="match status" value="1"/>
</dbReference>
<dbReference type="InterPro" id="IPR050428">
    <property type="entry name" value="TCS_sensor_his_kinase"/>
</dbReference>
<dbReference type="PANTHER" id="PTHR45436">
    <property type="entry name" value="SENSOR HISTIDINE KINASE YKOH"/>
    <property type="match status" value="1"/>
</dbReference>
<dbReference type="InterPro" id="IPR004358">
    <property type="entry name" value="Sig_transdc_His_kin-like_C"/>
</dbReference>
<dbReference type="SUPFAM" id="SSF47384">
    <property type="entry name" value="Homodimeric domain of signal transducing histidine kinase"/>
    <property type="match status" value="1"/>
</dbReference>
<keyword evidence="15" id="KW-0614">Plasmid</keyword>
<evidence type="ECO:0000256" key="4">
    <source>
        <dbReference type="ARBA" id="ARBA00022553"/>
    </source>
</evidence>
<dbReference type="SMART" id="SM00387">
    <property type="entry name" value="HATPase_c"/>
    <property type="match status" value="1"/>
</dbReference>
<dbReference type="CDD" id="cd00082">
    <property type="entry name" value="HisKA"/>
    <property type="match status" value="1"/>
</dbReference>
<evidence type="ECO:0000259" key="14">
    <source>
        <dbReference type="PROSITE" id="PS50885"/>
    </source>
</evidence>
<evidence type="ECO:0000256" key="3">
    <source>
        <dbReference type="ARBA" id="ARBA00012438"/>
    </source>
</evidence>
<evidence type="ECO:0000259" key="13">
    <source>
        <dbReference type="PROSITE" id="PS50109"/>
    </source>
</evidence>
<keyword evidence="4" id="KW-0597">Phosphoprotein</keyword>
<dbReference type="EMBL" id="CP030074">
    <property type="protein sequence ID" value="AWW43194.1"/>
    <property type="molecule type" value="Genomic_DNA"/>
</dbReference>
<protein>
    <recommendedName>
        <fullName evidence="3">histidine kinase</fullName>
        <ecNumber evidence="3">2.7.13.3</ecNumber>
    </recommendedName>
</protein>
<geneLocation type="plasmid" evidence="15 16">
    <name>unnamed1</name>
</geneLocation>
<dbReference type="Pfam" id="PF00672">
    <property type="entry name" value="HAMP"/>
    <property type="match status" value="1"/>
</dbReference>
<keyword evidence="9" id="KW-0902">Two-component regulatory system</keyword>
<feature type="domain" description="HAMP" evidence="14">
    <location>
        <begin position="48"/>
        <end position="101"/>
    </location>
</feature>
<dbReference type="Gene3D" id="3.30.565.10">
    <property type="entry name" value="Histidine kinase-like ATPase, C-terminal domain"/>
    <property type="match status" value="1"/>
</dbReference>
<dbReference type="Pfam" id="PF00512">
    <property type="entry name" value="HisKA"/>
    <property type="match status" value="1"/>
</dbReference>
<dbReference type="PROSITE" id="PS50109">
    <property type="entry name" value="HIS_KIN"/>
    <property type="match status" value="1"/>
</dbReference>
<comment type="subcellular location">
    <subcellularLocation>
        <location evidence="2">Cell membrane</location>
    </subcellularLocation>
</comment>
<reference evidence="16" key="1">
    <citation type="submission" date="2018-06" db="EMBL/GenBank/DDBJ databases">
        <authorList>
            <person name="Li K."/>
        </authorList>
    </citation>
    <scope>NUCLEOTIDE SEQUENCE [LARGE SCALE GENOMIC DNA]</scope>
    <source>
        <strain evidence="16">ZFG47</strain>
        <plasmid evidence="16">unnamed1</plasmid>
    </source>
</reference>
<keyword evidence="5" id="KW-0808">Transferase</keyword>
<dbReference type="EC" id="2.7.13.3" evidence="3"/>
<keyword evidence="8 12" id="KW-1133">Transmembrane helix</keyword>
<dbReference type="Proteomes" id="UP000249616">
    <property type="component" value="Plasmid unnamed1"/>
</dbReference>
<keyword evidence="7 15" id="KW-0418">Kinase</keyword>
<evidence type="ECO:0000256" key="1">
    <source>
        <dbReference type="ARBA" id="ARBA00000085"/>
    </source>
</evidence>
<dbReference type="InterPro" id="IPR036890">
    <property type="entry name" value="HATPase_C_sf"/>
</dbReference>
<keyword evidence="16" id="KW-1185">Reference proteome</keyword>
<dbReference type="SUPFAM" id="SSF55874">
    <property type="entry name" value="ATPase domain of HSP90 chaperone/DNA topoisomerase II/histidine kinase"/>
    <property type="match status" value="1"/>
</dbReference>
<dbReference type="InterPro" id="IPR003660">
    <property type="entry name" value="HAMP_dom"/>
</dbReference>
<dbReference type="GO" id="GO:0000155">
    <property type="term" value="F:phosphorelay sensor kinase activity"/>
    <property type="evidence" value="ECO:0007669"/>
    <property type="project" value="InterPro"/>
</dbReference>
<dbReference type="Gene3D" id="1.10.287.130">
    <property type="match status" value="1"/>
</dbReference>